<dbReference type="PANTHER" id="PTHR13943:SF77">
    <property type="entry name" value="LRAT DOMAIN-CONTAINING PROTEIN"/>
    <property type="match status" value="1"/>
</dbReference>
<comment type="caution">
    <text evidence="5">The sequence shown here is derived from an EMBL/GenBank/DDBJ whole genome shotgun (WGS) entry which is preliminary data.</text>
</comment>
<dbReference type="Pfam" id="PF04970">
    <property type="entry name" value="LRAT"/>
    <property type="match status" value="1"/>
</dbReference>
<dbReference type="Proteomes" id="UP000234341">
    <property type="component" value="Unassembled WGS sequence"/>
</dbReference>
<dbReference type="InterPro" id="IPR051496">
    <property type="entry name" value="H-rev107_PLA/AT"/>
</dbReference>
<keyword evidence="2 5" id="KW-0378">Hydrolase</keyword>
<evidence type="ECO:0000256" key="3">
    <source>
        <dbReference type="ARBA" id="ARBA00023098"/>
    </source>
</evidence>
<dbReference type="GO" id="GO:0008970">
    <property type="term" value="F:phospholipase A1 activity"/>
    <property type="evidence" value="ECO:0007669"/>
    <property type="project" value="TreeGrafter"/>
</dbReference>
<reference evidence="5 6" key="1">
    <citation type="submission" date="2017-12" db="EMBL/GenBank/DDBJ databases">
        <title>Genome sequence of the active heterotrophic nitrifier-denitrifier, Cupriavidus pauculus UM1.</title>
        <authorList>
            <person name="Putonti C."/>
            <person name="Castignetti D."/>
        </authorList>
    </citation>
    <scope>NUCLEOTIDE SEQUENCE [LARGE SCALE GENOMIC DNA]</scope>
    <source>
        <strain evidence="5 6">UM1</strain>
    </source>
</reference>
<dbReference type="GO" id="GO:0004623">
    <property type="term" value="F:phospholipase A2 activity"/>
    <property type="evidence" value="ECO:0007669"/>
    <property type="project" value="TreeGrafter"/>
</dbReference>
<dbReference type="InterPro" id="IPR007053">
    <property type="entry name" value="LRAT_dom"/>
</dbReference>
<evidence type="ECO:0000256" key="2">
    <source>
        <dbReference type="ARBA" id="ARBA00022801"/>
    </source>
</evidence>
<evidence type="ECO:0000313" key="5">
    <source>
        <dbReference type="EMBL" id="PLP96525.1"/>
    </source>
</evidence>
<feature type="domain" description="LRAT" evidence="4">
    <location>
        <begin position="27"/>
        <end position="127"/>
    </location>
</feature>
<keyword evidence="1" id="KW-0808">Transferase</keyword>
<sequence length="164" mass="18119">METLSLERLGAWPALEAAARAIEIGAHLVSERDGYVHHGIYAGNGEVIHYGGFDRSARRGPVETVPLCGFAGGRGVRVQPEPHARFAGRDVVARARSRIGEDRYRILTNNCEHFSTWCVSGVGRSEQVCRCLLNPWLGLKTLYAVCRSQFTSTMEDMSLSRAEI</sequence>
<accession>A0A2N5C2T7</accession>
<dbReference type="Gene3D" id="3.90.1720.10">
    <property type="entry name" value="endopeptidase domain like (from Nostoc punctiforme)"/>
    <property type="match status" value="1"/>
</dbReference>
<dbReference type="GO" id="GO:0016410">
    <property type="term" value="F:N-acyltransferase activity"/>
    <property type="evidence" value="ECO:0007669"/>
    <property type="project" value="TreeGrafter"/>
</dbReference>
<dbReference type="PANTHER" id="PTHR13943">
    <property type="entry name" value="HRAS-LIKE SUPPRESSOR - RELATED"/>
    <property type="match status" value="1"/>
</dbReference>
<dbReference type="AlphaFoldDB" id="A0A2N5C2T7"/>
<evidence type="ECO:0000259" key="4">
    <source>
        <dbReference type="PROSITE" id="PS51934"/>
    </source>
</evidence>
<keyword evidence="3" id="KW-0443">Lipid metabolism</keyword>
<organism evidence="5 6">
    <name type="scientific">Cupriavidus pauculus</name>
    <dbReference type="NCBI Taxonomy" id="82633"/>
    <lineage>
        <taxon>Bacteria</taxon>
        <taxon>Pseudomonadati</taxon>
        <taxon>Pseudomonadota</taxon>
        <taxon>Betaproteobacteria</taxon>
        <taxon>Burkholderiales</taxon>
        <taxon>Burkholderiaceae</taxon>
        <taxon>Cupriavidus</taxon>
    </lineage>
</organism>
<proteinExistence type="predicted"/>
<name>A0A2N5C2T7_9BURK</name>
<evidence type="ECO:0000256" key="1">
    <source>
        <dbReference type="ARBA" id="ARBA00022679"/>
    </source>
</evidence>
<protein>
    <submittedName>
        <fullName evidence="5">Hydrolase</fullName>
    </submittedName>
</protein>
<dbReference type="RefSeq" id="WP_101685456.1">
    <property type="nucleotide sequence ID" value="NZ_PJRP01000026.1"/>
</dbReference>
<dbReference type="GO" id="GO:0005737">
    <property type="term" value="C:cytoplasm"/>
    <property type="evidence" value="ECO:0007669"/>
    <property type="project" value="TreeGrafter"/>
</dbReference>
<dbReference type="EMBL" id="PJRP01000026">
    <property type="protein sequence ID" value="PLP96525.1"/>
    <property type="molecule type" value="Genomic_DNA"/>
</dbReference>
<gene>
    <name evidence="5" type="ORF">CYJ10_31780</name>
</gene>
<dbReference type="GO" id="GO:0070292">
    <property type="term" value="P:N-acylphosphatidylethanolamine metabolic process"/>
    <property type="evidence" value="ECO:0007669"/>
    <property type="project" value="TreeGrafter"/>
</dbReference>
<evidence type="ECO:0000313" key="6">
    <source>
        <dbReference type="Proteomes" id="UP000234341"/>
    </source>
</evidence>
<dbReference type="OrthoDB" id="9812095at2"/>
<dbReference type="PROSITE" id="PS51934">
    <property type="entry name" value="LRAT"/>
    <property type="match status" value="1"/>
</dbReference>